<dbReference type="GO" id="GO:0005737">
    <property type="term" value="C:cytoplasm"/>
    <property type="evidence" value="ECO:0007669"/>
    <property type="project" value="TreeGrafter"/>
</dbReference>
<dbReference type="STRING" id="940295.EYM_02850"/>
<keyword evidence="2" id="KW-1185">Reference proteome</keyword>
<evidence type="ECO:0008006" key="3">
    <source>
        <dbReference type="Google" id="ProtNLM"/>
    </source>
</evidence>
<dbReference type="PANTHER" id="PTHR30143">
    <property type="entry name" value="ACID HYDRATASE"/>
    <property type="match status" value="1"/>
</dbReference>
<dbReference type="PANTHER" id="PTHR30143:SF0">
    <property type="entry name" value="2-KETO-4-PENTENOATE HYDRATASE"/>
    <property type="match status" value="1"/>
</dbReference>
<dbReference type="SUPFAM" id="SSF56529">
    <property type="entry name" value="FAH"/>
    <property type="match status" value="1"/>
</dbReference>
<dbReference type="AlphaFoldDB" id="A0A0U3E388"/>
<name>A0A0U3E388_9CREN</name>
<dbReference type="GO" id="GO:0008684">
    <property type="term" value="F:2-oxopent-4-enoate hydratase activity"/>
    <property type="evidence" value="ECO:0007669"/>
    <property type="project" value="TreeGrafter"/>
</dbReference>
<evidence type="ECO:0000313" key="2">
    <source>
        <dbReference type="Proteomes" id="UP000060778"/>
    </source>
</evidence>
<organism evidence="1 2">
    <name type="scientific">Ignicoccus islandicus DSM 13165</name>
    <dbReference type="NCBI Taxonomy" id="940295"/>
    <lineage>
        <taxon>Archaea</taxon>
        <taxon>Thermoproteota</taxon>
        <taxon>Thermoprotei</taxon>
        <taxon>Desulfurococcales</taxon>
        <taxon>Desulfurococcaceae</taxon>
        <taxon>Ignicoccus</taxon>
    </lineage>
</organism>
<gene>
    <name evidence="1" type="ORF">EYM_02850</name>
</gene>
<protein>
    <recommendedName>
        <fullName evidence="3">2-keto-4-pentenoate hydratase</fullName>
    </recommendedName>
</protein>
<dbReference type="EMBL" id="CP006867">
    <property type="protein sequence ID" value="ALU12363.1"/>
    <property type="molecule type" value="Genomic_DNA"/>
</dbReference>
<sequence>MSSENTCNAQAWLKALSEKGWKCSPKDENEAYEVQRNVIEVAKSVWGEVIGMKIGLTSEESRAKFGGGPIFGPIFEKGVLGNGSSINLSKLSDPILEPEIFYCNGSYFISFEVPDNRYGKKWDELNYLEIIADIAGSYRVVVGDELQSFEGEVVLEGPNLLLKGKINSDKLRRNEELLKSKAPDGCLLLGTILPIVKVSEGHYSLECCGSKVEIDFI</sequence>
<dbReference type="InterPro" id="IPR036663">
    <property type="entry name" value="Fumarylacetoacetase_C_sf"/>
</dbReference>
<dbReference type="KEGG" id="iis:EYM_02850"/>
<dbReference type="GeneID" id="30679964"/>
<proteinExistence type="predicted"/>
<dbReference type="Gene3D" id="3.90.850.10">
    <property type="entry name" value="Fumarylacetoacetase-like, C-terminal domain"/>
    <property type="match status" value="1"/>
</dbReference>
<dbReference type="RefSeq" id="WP_075049565.1">
    <property type="nucleotide sequence ID" value="NZ_CP006867.1"/>
</dbReference>
<dbReference type="InterPro" id="IPR050772">
    <property type="entry name" value="Hydratase-Decarb/MhpD_sf"/>
</dbReference>
<evidence type="ECO:0000313" key="1">
    <source>
        <dbReference type="EMBL" id="ALU12363.1"/>
    </source>
</evidence>
<accession>A0A0U3E388</accession>
<dbReference type="Proteomes" id="UP000060778">
    <property type="component" value="Chromosome"/>
</dbReference>
<reference evidence="1 2" key="1">
    <citation type="submission" date="2013-11" db="EMBL/GenBank/DDBJ databases">
        <title>Comparative genomics of Ignicoccus.</title>
        <authorList>
            <person name="Podar M."/>
        </authorList>
    </citation>
    <scope>NUCLEOTIDE SEQUENCE [LARGE SCALE GENOMIC DNA]</scope>
    <source>
        <strain evidence="1 2">DSM 13165</strain>
    </source>
</reference>
<dbReference type="OrthoDB" id="379146at2157"/>